<dbReference type="Gene3D" id="3.30.70.2970">
    <property type="entry name" value="Protein of unknown function (DUF541), domain 2"/>
    <property type="match status" value="1"/>
</dbReference>
<dbReference type="InterPro" id="IPR007497">
    <property type="entry name" value="SIMPL/DUF541"/>
</dbReference>
<keyword evidence="3" id="KW-1185">Reference proteome</keyword>
<feature type="chain" id="PRO_5012580444" evidence="1">
    <location>
        <begin position="28"/>
        <end position="235"/>
    </location>
</feature>
<feature type="signal peptide" evidence="1">
    <location>
        <begin position="1"/>
        <end position="27"/>
    </location>
</feature>
<dbReference type="AlphaFoldDB" id="A0A249KIG1"/>
<dbReference type="Pfam" id="PF04402">
    <property type="entry name" value="SIMPL"/>
    <property type="match status" value="1"/>
</dbReference>
<accession>A0A249KIG1</accession>
<dbReference type="PANTHER" id="PTHR34387">
    <property type="entry name" value="SLR1258 PROTEIN"/>
    <property type="match status" value="1"/>
</dbReference>
<dbReference type="PANTHER" id="PTHR34387:SF1">
    <property type="entry name" value="PERIPLASMIC IMMUNOGENIC PROTEIN"/>
    <property type="match status" value="1"/>
</dbReference>
<evidence type="ECO:0000256" key="1">
    <source>
        <dbReference type="SAM" id="SignalP"/>
    </source>
</evidence>
<protein>
    <submittedName>
        <fullName evidence="2">SIMPL domain-containing protein</fullName>
    </submittedName>
</protein>
<gene>
    <name evidence="2" type="ORF">A1sIA56_06210</name>
</gene>
<sequence length="235" mass="24044">MTTRKRISVIALLMTVAAGVLSPAAEAAATRYITVSAQGVVKVVPDAVRINATATAVAATSKEALAATAKTATAVRAALKTAKIDTKDIATQSVTVYPEYKYTNDGGSTLTGYRGSQSFTITVRAADTAGALVDSLVAAGGDNLQINGATPFVLDSTKSLEAARAAAVKSAKAKASSYAKLMGAKLGKVNYLIENSAPTNYTPVMAVAKAESDATVIDLGQQDVTIAVTVQWALL</sequence>
<reference evidence="2 3" key="1">
    <citation type="submission" date="2016-07" db="EMBL/GenBank/DDBJ databases">
        <title>High microdiversification within the ubiquitous acI lineage of Actinobacteria.</title>
        <authorList>
            <person name="Neuenschwander S.M."/>
            <person name="Salcher M."/>
            <person name="Ghai R."/>
            <person name="Pernthaler J."/>
        </authorList>
    </citation>
    <scope>NUCLEOTIDE SEQUENCE [LARGE SCALE GENOMIC DNA]</scope>
    <source>
        <strain evidence="2">MMS-IA-56</strain>
    </source>
</reference>
<dbReference type="Proteomes" id="UP000217215">
    <property type="component" value="Chromosome"/>
</dbReference>
<name>A0A249KIG1_9ACTN</name>
<evidence type="ECO:0000313" key="2">
    <source>
        <dbReference type="EMBL" id="ASY16469.1"/>
    </source>
</evidence>
<dbReference type="EMBL" id="CP016773">
    <property type="protein sequence ID" value="ASY16469.1"/>
    <property type="molecule type" value="Genomic_DNA"/>
</dbReference>
<dbReference type="RefSeq" id="WP_095674032.1">
    <property type="nucleotide sequence ID" value="NZ_CP016773.1"/>
</dbReference>
<organism evidence="2 3">
    <name type="scientific">Candidatus Planktophila sulfonica</name>
    <dbReference type="NCBI Taxonomy" id="1884904"/>
    <lineage>
        <taxon>Bacteria</taxon>
        <taxon>Bacillati</taxon>
        <taxon>Actinomycetota</taxon>
        <taxon>Actinomycetes</taxon>
        <taxon>Candidatus Nanopelagicales</taxon>
        <taxon>Candidatus Nanopelagicaceae</taxon>
        <taxon>Candidatus Planktophila</taxon>
    </lineage>
</organism>
<dbReference type="InterPro" id="IPR052022">
    <property type="entry name" value="26kDa_periplasmic_antigen"/>
</dbReference>
<dbReference type="Gene3D" id="3.30.110.170">
    <property type="entry name" value="Protein of unknown function (DUF541), domain 1"/>
    <property type="match status" value="1"/>
</dbReference>
<dbReference type="GO" id="GO:0006974">
    <property type="term" value="P:DNA damage response"/>
    <property type="evidence" value="ECO:0007669"/>
    <property type="project" value="TreeGrafter"/>
</dbReference>
<dbReference type="OrthoDB" id="5985609at2"/>
<dbReference type="KEGG" id="psuf:A1sIA56_06210"/>
<keyword evidence="1" id="KW-0732">Signal</keyword>
<proteinExistence type="predicted"/>
<evidence type="ECO:0000313" key="3">
    <source>
        <dbReference type="Proteomes" id="UP000217215"/>
    </source>
</evidence>